<dbReference type="Pfam" id="PF01339">
    <property type="entry name" value="CheB_methylest"/>
    <property type="match status" value="1"/>
</dbReference>
<dbReference type="Pfam" id="PF00072">
    <property type="entry name" value="Response_reg"/>
    <property type="match status" value="1"/>
</dbReference>
<evidence type="ECO:0000259" key="6">
    <source>
        <dbReference type="PROSITE" id="PS50110"/>
    </source>
</evidence>
<comment type="catalytic activity">
    <reaction evidence="3">
        <text>L-glutaminyl-[protein] + H2O = L-glutamyl-[protein] + NH4(+)</text>
        <dbReference type="Rhea" id="RHEA:16441"/>
        <dbReference type="Rhea" id="RHEA-COMP:10207"/>
        <dbReference type="Rhea" id="RHEA-COMP:10208"/>
        <dbReference type="ChEBI" id="CHEBI:15377"/>
        <dbReference type="ChEBI" id="CHEBI:28938"/>
        <dbReference type="ChEBI" id="CHEBI:29973"/>
        <dbReference type="ChEBI" id="CHEBI:30011"/>
        <dbReference type="EC" id="3.5.1.44"/>
    </reaction>
</comment>
<evidence type="ECO:0000259" key="7">
    <source>
        <dbReference type="PROSITE" id="PS50122"/>
    </source>
</evidence>
<dbReference type="GO" id="GO:0006935">
    <property type="term" value="P:chemotaxis"/>
    <property type="evidence" value="ECO:0007669"/>
    <property type="project" value="UniProtKB-UniRule"/>
</dbReference>
<dbReference type="Gene3D" id="3.40.50.2300">
    <property type="match status" value="1"/>
</dbReference>
<dbReference type="InterPro" id="IPR000673">
    <property type="entry name" value="Sig_transdc_resp-reg_Me-estase"/>
</dbReference>
<protein>
    <recommendedName>
        <fullName evidence="3">Protein-glutamate methylesterase/protein-glutamine glutaminase</fullName>
        <ecNumber evidence="3">3.1.1.61</ecNumber>
        <ecNumber evidence="3">3.5.1.44</ecNumber>
    </recommendedName>
</protein>
<feature type="active site" evidence="3 4">
    <location>
        <position position="330"/>
    </location>
</feature>
<comment type="subcellular location">
    <subcellularLocation>
        <location evidence="3">Cytoplasm</location>
    </subcellularLocation>
</comment>
<sequence>MNHLRSVLRSLVNSIGSLESNRLRRATWKECEVMRVLIVDDSTLFRKVVRDALAVCPGVEVVGVASDGKTALEKIDYYRPDLVTLDVEMPVLNGIEVLRELQTRPHRPEVIMLSALTDQGAVCTTQALRLGAFDFVLKPSSQSNIEDSCQQLRSDLLPKVRVLQDRLANRQNRLEERVSDPKDIFVPTPGDKPFDASQAAVVGIGISTGGPAALSNLLPKLPANLGVPLLIVQHMPPMFTKSLASDLNRASKITVCEAEEGQAILPGTAYIAPGGKQMKVVTENGAKVIHITDDPPERSCRPSVDYLFRSIAHEYGRKAMALVMTGMGDDGTLGCRLLKRHGCMVVAQDEKSCVVYGMPRQVVSSGLADKVVPLDQLHEVIQCAGVKGAGICR</sequence>
<dbReference type="SUPFAM" id="SSF52172">
    <property type="entry name" value="CheY-like"/>
    <property type="match status" value="1"/>
</dbReference>
<gene>
    <name evidence="3" type="primary">cheB</name>
    <name evidence="8" type="ORF">C5Y98_16580</name>
</gene>
<proteinExistence type="inferred from homology"/>
<comment type="PTM">
    <text evidence="3">Phosphorylated by CheA. Phosphorylation of the N-terminal regulatory domain activates the methylesterase activity.</text>
</comment>
<dbReference type="PANTHER" id="PTHR42872:SF3">
    <property type="entry name" value="PROTEIN-GLUTAMATE METHYLESTERASE_PROTEIN-GLUTAMINE GLUTAMINASE 1"/>
    <property type="match status" value="1"/>
</dbReference>
<dbReference type="InterPro" id="IPR035909">
    <property type="entry name" value="CheB_C"/>
</dbReference>
<comment type="domain">
    <text evidence="3">Contains a C-terminal catalytic domain, and an N-terminal region which modulates catalytic activity.</text>
</comment>
<dbReference type="CDD" id="cd17541">
    <property type="entry name" value="REC_CheB-like"/>
    <property type="match status" value="1"/>
</dbReference>
<dbReference type="GO" id="GO:0000156">
    <property type="term" value="F:phosphorelay response regulator activity"/>
    <property type="evidence" value="ECO:0007669"/>
    <property type="project" value="InterPro"/>
</dbReference>
<keyword evidence="1 3" id="KW-0378">Hydrolase</keyword>
<keyword evidence="3" id="KW-0963">Cytoplasm</keyword>
<dbReference type="GO" id="GO:0005737">
    <property type="term" value="C:cytoplasm"/>
    <property type="evidence" value="ECO:0007669"/>
    <property type="project" value="UniProtKB-SubCell"/>
</dbReference>
<dbReference type="GO" id="GO:0008984">
    <property type="term" value="F:protein-glutamate methylesterase activity"/>
    <property type="evidence" value="ECO:0007669"/>
    <property type="project" value="UniProtKB-UniRule"/>
</dbReference>
<dbReference type="InterPro" id="IPR001789">
    <property type="entry name" value="Sig_transdc_resp-reg_receiver"/>
</dbReference>
<evidence type="ECO:0000313" key="8">
    <source>
        <dbReference type="EMBL" id="PQO33843.1"/>
    </source>
</evidence>
<dbReference type="InterPro" id="IPR008248">
    <property type="entry name" value="CheB-like"/>
</dbReference>
<dbReference type="GO" id="GO:0050568">
    <property type="term" value="F:protein-glutamine glutaminase activity"/>
    <property type="evidence" value="ECO:0007669"/>
    <property type="project" value="UniProtKB-UniRule"/>
</dbReference>
<dbReference type="PROSITE" id="PS50122">
    <property type="entry name" value="CHEB"/>
    <property type="match status" value="1"/>
</dbReference>
<comment type="similarity">
    <text evidence="3">Belongs to the CheB family.</text>
</comment>
<dbReference type="InterPro" id="IPR011006">
    <property type="entry name" value="CheY-like_superfamily"/>
</dbReference>
<evidence type="ECO:0000256" key="1">
    <source>
        <dbReference type="ARBA" id="ARBA00022801"/>
    </source>
</evidence>
<dbReference type="HAMAP" id="MF_00099">
    <property type="entry name" value="CheB_chemtxs"/>
    <property type="match status" value="1"/>
</dbReference>
<dbReference type="PIRSF" id="PIRSF000876">
    <property type="entry name" value="RR_chemtxs_CheB"/>
    <property type="match status" value="1"/>
</dbReference>
<dbReference type="PANTHER" id="PTHR42872">
    <property type="entry name" value="PROTEIN-GLUTAMATE METHYLESTERASE/PROTEIN-GLUTAMINE GLUTAMINASE"/>
    <property type="match status" value="1"/>
</dbReference>
<name>A0A2S8FNU3_9BACT</name>
<evidence type="ECO:0000313" key="9">
    <source>
        <dbReference type="Proteomes" id="UP000239388"/>
    </source>
</evidence>
<dbReference type="OrthoDB" id="9793421at2"/>
<feature type="modified residue" description="4-aspartylphosphate" evidence="3 5">
    <location>
        <position position="86"/>
    </location>
</feature>
<comment type="caution">
    <text evidence="8">The sequence shown here is derived from an EMBL/GenBank/DDBJ whole genome shotgun (WGS) entry which is preliminary data.</text>
</comment>
<dbReference type="EC" id="3.1.1.61" evidence="3"/>
<dbReference type="SUPFAM" id="SSF52738">
    <property type="entry name" value="Methylesterase CheB, C-terminal domain"/>
    <property type="match status" value="1"/>
</dbReference>
<evidence type="ECO:0000256" key="2">
    <source>
        <dbReference type="ARBA" id="ARBA00048267"/>
    </source>
</evidence>
<evidence type="ECO:0000256" key="4">
    <source>
        <dbReference type="PROSITE-ProRule" id="PRU00050"/>
    </source>
</evidence>
<accession>A0A2S8FNU3</accession>
<evidence type="ECO:0000256" key="5">
    <source>
        <dbReference type="PROSITE-ProRule" id="PRU00169"/>
    </source>
</evidence>
<dbReference type="Proteomes" id="UP000239388">
    <property type="component" value="Unassembled WGS sequence"/>
</dbReference>
<dbReference type="SMART" id="SM00448">
    <property type="entry name" value="REC"/>
    <property type="match status" value="1"/>
</dbReference>
<dbReference type="EC" id="3.5.1.44" evidence="3"/>
<dbReference type="Gene3D" id="3.40.50.180">
    <property type="entry name" value="Methylesterase CheB, C-terminal domain"/>
    <property type="match status" value="1"/>
</dbReference>
<dbReference type="EMBL" id="PUIB01000017">
    <property type="protein sequence ID" value="PQO33843.1"/>
    <property type="molecule type" value="Genomic_DNA"/>
</dbReference>
<organism evidence="8 9">
    <name type="scientific">Blastopirellula marina</name>
    <dbReference type="NCBI Taxonomy" id="124"/>
    <lineage>
        <taxon>Bacteria</taxon>
        <taxon>Pseudomonadati</taxon>
        <taxon>Planctomycetota</taxon>
        <taxon>Planctomycetia</taxon>
        <taxon>Pirellulales</taxon>
        <taxon>Pirellulaceae</taxon>
        <taxon>Blastopirellula</taxon>
    </lineage>
</organism>
<comment type="catalytic activity">
    <reaction evidence="2 3">
        <text>[protein]-L-glutamate 5-O-methyl ester + H2O = L-glutamyl-[protein] + methanol + H(+)</text>
        <dbReference type="Rhea" id="RHEA:23236"/>
        <dbReference type="Rhea" id="RHEA-COMP:10208"/>
        <dbReference type="Rhea" id="RHEA-COMP:10311"/>
        <dbReference type="ChEBI" id="CHEBI:15377"/>
        <dbReference type="ChEBI" id="CHEBI:15378"/>
        <dbReference type="ChEBI" id="CHEBI:17790"/>
        <dbReference type="ChEBI" id="CHEBI:29973"/>
        <dbReference type="ChEBI" id="CHEBI:82795"/>
        <dbReference type="EC" id="3.1.1.61"/>
    </reaction>
</comment>
<comment type="function">
    <text evidence="3">Involved in chemotaxis. Part of a chemotaxis signal transduction system that modulates chemotaxis in response to various stimuli. Catalyzes the demethylation of specific methylglutamate residues introduced into the chemoreceptors (methyl-accepting chemotaxis proteins or MCP) by CheR. Also mediates the irreversible deamidation of specific glutamine residues to glutamic acid.</text>
</comment>
<reference evidence="8 9" key="1">
    <citation type="submission" date="2018-02" db="EMBL/GenBank/DDBJ databases">
        <title>Comparative genomes isolates from brazilian mangrove.</title>
        <authorList>
            <person name="Araujo J.E."/>
            <person name="Taketani R.G."/>
            <person name="Silva M.C.P."/>
            <person name="Loureco M.V."/>
            <person name="Andreote F.D."/>
        </authorList>
    </citation>
    <scope>NUCLEOTIDE SEQUENCE [LARGE SCALE GENOMIC DNA]</scope>
    <source>
        <strain evidence="8 9">NAP PRIS-MGV</strain>
    </source>
</reference>
<dbReference type="CDD" id="cd16432">
    <property type="entry name" value="CheB_Rec"/>
    <property type="match status" value="1"/>
</dbReference>
<feature type="active site" evidence="3 4">
    <location>
        <position position="234"/>
    </location>
</feature>
<evidence type="ECO:0000256" key="3">
    <source>
        <dbReference type="HAMAP-Rule" id="MF_00099"/>
    </source>
</evidence>
<dbReference type="PROSITE" id="PS50110">
    <property type="entry name" value="RESPONSE_REGULATORY"/>
    <property type="match status" value="1"/>
</dbReference>
<keyword evidence="3 5" id="KW-0597">Phosphoprotein</keyword>
<feature type="domain" description="CheB-type methylesterase" evidence="7">
    <location>
        <begin position="187"/>
        <end position="377"/>
    </location>
</feature>
<dbReference type="NCBIfam" id="NF001965">
    <property type="entry name" value="PRK00742.1"/>
    <property type="match status" value="1"/>
</dbReference>
<keyword evidence="3 4" id="KW-0145">Chemotaxis</keyword>
<feature type="domain" description="Response regulatory" evidence="6">
    <location>
        <begin position="35"/>
        <end position="153"/>
    </location>
</feature>
<feature type="active site" evidence="3 4">
    <location>
        <position position="207"/>
    </location>
</feature>
<dbReference type="AlphaFoldDB" id="A0A2S8FNU3"/>